<dbReference type="AlphaFoldDB" id="A0A1S8B6U7"/>
<feature type="domain" description="C2H2-type" evidence="6">
    <location>
        <begin position="23"/>
        <end position="53"/>
    </location>
</feature>
<organism evidence="7 8">
    <name type="scientific">Diplodia seriata</name>
    <dbReference type="NCBI Taxonomy" id="420778"/>
    <lineage>
        <taxon>Eukaryota</taxon>
        <taxon>Fungi</taxon>
        <taxon>Dikarya</taxon>
        <taxon>Ascomycota</taxon>
        <taxon>Pezizomycotina</taxon>
        <taxon>Dothideomycetes</taxon>
        <taxon>Dothideomycetes incertae sedis</taxon>
        <taxon>Botryosphaeriales</taxon>
        <taxon>Botryosphaeriaceae</taxon>
        <taxon>Diplodia</taxon>
    </lineage>
</organism>
<accession>A0A1S8B6U7</accession>
<sequence>MNNPTQQPQVDASQRQRQVAKPFQCNHPGCNSKGFNRKYELQRHMRKHSRSQTFLCPVAGCRFQQPADAFYRHDKLVCHMKACHPLVPVPPANGPVAPAQAGIQDNMAMPATSMAANGTMHNAYHG</sequence>
<evidence type="ECO:0000256" key="5">
    <source>
        <dbReference type="SAM" id="MobiDB-lite"/>
    </source>
</evidence>
<dbReference type="EMBL" id="MSZU01000111">
    <property type="protein sequence ID" value="OMP83134.1"/>
    <property type="molecule type" value="Genomic_DNA"/>
</dbReference>
<dbReference type="PROSITE" id="PS50157">
    <property type="entry name" value="ZINC_FINGER_C2H2_2"/>
    <property type="match status" value="1"/>
</dbReference>
<evidence type="ECO:0000313" key="7">
    <source>
        <dbReference type="EMBL" id="OMP83134.1"/>
    </source>
</evidence>
<dbReference type="GO" id="GO:0008270">
    <property type="term" value="F:zinc ion binding"/>
    <property type="evidence" value="ECO:0007669"/>
    <property type="project" value="UniProtKB-KW"/>
</dbReference>
<dbReference type="SMART" id="SM00355">
    <property type="entry name" value="ZnF_C2H2"/>
    <property type="match status" value="2"/>
</dbReference>
<proteinExistence type="predicted"/>
<keyword evidence="1" id="KW-0479">Metal-binding</keyword>
<feature type="compositionally biased region" description="Polar residues" evidence="5">
    <location>
        <begin position="1"/>
        <end position="17"/>
    </location>
</feature>
<dbReference type="InterPro" id="IPR013087">
    <property type="entry name" value="Znf_C2H2_type"/>
</dbReference>
<dbReference type="Proteomes" id="UP000190776">
    <property type="component" value="Unassembled WGS sequence"/>
</dbReference>
<evidence type="ECO:0000256" key="2">
    <source>
        <dbReference type="ARBA" id="ARBA00022771"/>
    </source>
</evidence>
<dbReference type="PANTHER" id="PTHR23235">
    <property type="entry name" value="KRUEPPEL-LIKE TRANSCRIPTION FACTOR"/>
    <property type="match status" value="1"/>
</dbReference>
<evidence type="ECO:0000313" key="8">
    <source>
        <dbReference type="Proteomes" id="UP000190776"/>
    </source>
</evidence>
<name>A0A1S8B6U7_9PEZI</name>
<dbReference type="InterPro" id="IPR036236">
    <property type="entry name" value="Znf_C2H2_sf"/>
</dbReference>
<reference evidence="7 8" key="1">
    <citation type="submission" date="2017-01" db="EMBL/GenBank/DDBJ databases">
        <title>Draft genome sequence of Diplodia seriata F98.1, a fungal species involved in grapevine trunk diseases.</title>
        <authorList>
            <person name="Robert-Siegwald G."/>
            <person name="Vallet J."/>
            <person name="Abou-Mansour E."/>
            <person name="Xu J."/>
            <person name="Rey P."/>
            <person name="Bertsch C."/>
            <person name="Rego C."/>
            <person name="Larignon P."/>
            <person name="Fontaine F."/>
            <person name="Lebrun M.-H."/>
        </authorList>
    </citation>
    <scope>NUCLEOTIDE SEQUENCE [LARGE SCALE GENOMIC DNA]</scope>
    <source>
        <strain evidence="7 8">F98.1</strain>
    </source>
</reference>
<dbReference type="PANTHER" id="PTHR23235:SF120">
    <property type="entry name" value="KRUPPEL-LIKE FACTOR 15"/>
    <property type="match status" value="1"/>
</dbReference>
<dbReference type="GO" id="GO:0000981">
    <property type="term" value="F:DNA-binding transcription factor activity, RNA polymerase II-specific"/>
    <property type="evidence" value="ECO:0007669"/>
    <property type="project" value="TreeGrafter"/>
</dbReference>
<dbReference type="GO" id="GO:0000978">
    <property type="term" value="F:RNA polymerase II cis-regulatory region sequence-specific DNA binding"/>
    <property type="evidence" value="ECO:0007669"/>
    <property type="project" value="TreeGrafter"/>
</dbReference>
<gene>
    <name evidence="7" type="ORF">BK809_0004515</name>
</gene>
<dbReference type="Gene3D" id="3.30.160.60">
    <property type="entry name" value="Classic Zinc Finger"/>
    <property type="match status" value="1"/>
</dbReference>
<keyword evidence="3" id="KW-0862">Zinc</keyword>
<evidence type="ECO:0000259" key="6">
    <source>
        <dbReference type="PROSITE" id="PS50157"/>
    </source>
</evidence>
<feature type="region of interest" description="Disordered" evidence="5">
    <location>
        <begin position="1"/>
        <end position="29"/>
    </location>
</feature>
<comment type="caution">
    <text evidence="7">The sequence shown here is derived from an EMBL/GenBank/DDBJ whole genome shotgun (WGS) entry which is preliminary data.</text>
</comment>
<evidence type="ECO:0000256" key="1">
    <source>
        <dbReference type="ARBA" id="ARBA00022723"/>
    </source>
</evidence>
<evidence type="ECO:0000256" key="4">
    <source>
        <dbReference type="PROSITE-ProRule" id="PRU00042"/>
    </source>
</evidence>
<evidence type="ECO:0000256" key="3">
    <source>
        <dbReference type="ARBA" id="ARBA00022833"/>
    </source>
</evidence>
<keyword evidence="2 4" id="KW-0863">Zinc-finger</keyword>
<dbReference type="SUPFAM" id="SSF57667">
    <property type="entry name" value="beta-beta-alpha zinc fingers"/>
    <property type="match status" value="1"/>
</dbReference>
<protein>
    <submittedName>
        <fullName evidence="7">Regulatory protein brlA</fullName>
    </submittedName>
</protein>
<dbReference type="OrthoDB" id="3939438at2759"/>